<comment type="caution">
    <text evidence="2">The sequence shown here is derived from an EMBL/GenBank/DDBJ whole genome shotgun (WGS) entry which is preliminary data.</text>
</comment>
<organism evidence="2 3">
    <name type="scientific">Elysia chlorotica</name>
    <name type="common">Eastern emerald elysia</name>
    <name type="synonym">Sea slug</name>
    <dbReference type="NCBI Taxonomy" id="188477"/>
    <lineage>
        <taxon>Eukaryota</taxon>
        <taxon>Metazoa</taxon>
        <taxon>Spiralia</taxon>
        <taxon>Lophotrochozoa</taxon>
        <taxon>Mollusca</taxon>
        <taxon>Gastropoda</taxon>
        <taxon>Heterobranchia</taxon>
        <taxon>Euthyneura</taxon>
        <taxon>Panpulmonata</taxon>
        <taxon>Sacoglossa</taxon>
        <taxon>Placobranchoidea</taxon>
        <taxon>Plakobranchidae</taxon>
        <taxon>Elysia</taxon>
    </lineage>
</organism>
<evidence type="ECO:0000313" key="2">
    <source>
        <dbReference type="EMBL" id="RUS83308.1"/>
    </source>
</evidence>
<evidence type="ECO:0000256" key="1">
    <source>
        <dbReference type="SAM" id="MobiDB-lite"/>
    </source>
</evidence>
<evidence type="ECO:0000313" key="3">
    <source>
        <dbReference type="Proteomes" id="UP000271974"/>
    </source>
</evidence>
<dbReference type="Proteomes" id="UP000271974">
    <property type="component" value="Unassembled WGS sequence"/>
</dbReference>
<protein>
    <submittedName>
        <fullName evidence="2">Uncharacterized protein</fullName>
    </submittedName>
</protein>
<feature type="compositionally biased region" description="Low complexity" evidence="1">
    <location>
        <begin position="141"/>
        <end position="152"/>
    </location>
</feature>
<feature type="compositionally biased region" description="Low complexity" evidence="1">
    <location>
        <begin position="84"/>
        <end position="118"/>
    </location>
</feature>
<accession>A0A3S1B9Z9</accession>
<feature type="compositionally biased region" description="Low complexity" evidence="1">
    <location>
        <begin position="9"/>
        <end position="20"/>
    </location>
</feature>
<dbReference type="EMBL" id="RQTK01000249">
    <property type="protein sequence ID" value="RUS83308.1"/>
    <property type="molecule type" value="Genomic_DNA"/>
</dbReference>
<sequence>MDYKTVEAPPTITLPTGPKTTGPPPVATRRNTYDQAQPDDPNLAGQFPNSLLSGTMQYNGPPPVPAKPVPPPKPQAPVRPQPAPRRSLQGRGQQQGTTSSTAPASSSSSSTAFSPSSAYLPSPQDSDSNRDFAQGTRRESSSSSQQVSTIPSYSSLGQENFALTPICSTSNKQHYHPTLLIKAALDLPTFMARSHHRILRVMALMGCRLILILTPLKADIQTEVKSQSEVRRHRVTLSGSYRLMSLHLLYDQSYLLPPVM</sequence>
<name>A0A3S1B9Z9_ELYCH</name>
<feature type="region of interest" description="Disordered" evidence="1">
    <location>
        <begin position="1"/>
        <end position="152"/>
    </location>
</feature>
<gene>
    <name evidence="2" type="ORF">EGW08_008930</name>
</gene>
<dbReference type="AlphaFoldDB" id="A0A3S1B9Z9"/>
<proteinExistence type="predicted"/>
<feature type="compositionally biased region" description="Polar residues" evidence="1">
    <location>
        <begin position="47"/>
        <end position="58"/>
    </location>
</feature>
<reference evidence="2 3" key="1">
    <citation type="submission" date="2019-01" db="EMBL/GenBank/DDBJ databases">
        <title>A draft genome assembly of the solar-powered sea slug Elysia chlorotica.</title>
        <authorList>
            <person name="Cai H."/>
            <person name="Li Q."/>
            <person name="Fang X."/>
            <person name="Li J."/>
            <person name="Curtis N.E."/>
            <person name="Altenburger A."/>
            <person name="Shibata T."/>
            <person name="Feng M."/>
            <person name="Maeda T."/>
            <person name="Schwartz J.A."/>
            <person name="Shigenobu S."/>
            <person name="Lundholm N."/>
            <person name="Nishiyama T."/>
            <person name="Yang H."/>
            <person name="Hasebe M."/>
            <person name="Li S."/>
            <person name="Pierce S.K."/>
            <person name="Wang J."/>
        </authorList>
    </citation>
    <scope>NUCLEOTIDE SEQUENCE [LARGE SCALE GENOMIC DNA]</scope>
    <source>
        <strain evidence="2">EC2010</strain>
        <tissue evidence="2">Whole organism of an adult</tissue>
    </source>
</reference>
<keyword evidence="3" id="KW-1185">Reference proteome</keyword>
<feature type="compositionally biased region" description="Pro residues" evidence="1">
    <location>
        <begin position="60"/>
        <end position="83"/>
    </location>
</feature>